<evidence type="ECO:0000313" key="2">
    <source>
        <dbReference type="Proteomes" id="UP000007054"/>
    </source>
</evidence>
<protein>
    <submittedName>
        <fullName evidence="1">Uncharacterized protein</fullName>
    </submittedName>
</protein>
<organism evidence="1 2">
    <name type="scientific">Ruminococcus champanellensis (strain DSM 18848 / JCM 17042 / KCTC 15320 / 18P13)</name>
    <dbReference type="NCBI Taxonomy" id="213810"/>
    <lineage>
        <taxon>Bacteria</taxon>
        <taxon>Bacillati</taxon>
        <taxon>Bacillota</taxon>
        <taxon>Clostridia</taxon>
        <taxon>Eubacteriales</taxon>
        <taxon>Oscillospiraceae</taxon>
        <taxon>Ruminococcus</taxon>
    </lineage>
</organism>
<reference evidence="1" key="2">
    <citation type="submission" date="2010-03" db="EMBL/GenBank/DDBJ databases">
        <authorList>
            <person name="Pajon A."/>
        </authorList>
    </citation>
    <scope>NUCLEOTIDE SEQUENCE</scope>
    <source>
        <strain evidence="1">Type strain: 18P13</strain>
    </source>
</reference>
<reference evidence="1" key="1">
    <citation type="submission" date="2010-03" db="EMBL/GenBank/DDBJ databases">
        <title>The genome sequence of Ruminococcus sp. 18P13.</title>
        <authorList>
            <consortium name="metaHIT consortium -- http://www.metahit.eu/"/>
            <person name="Pajon A."/>
            <person name="Turner K."/>
            <person name="Parkhill J."/>
            <person name="Bernalier A."/>
        </authorList>
    </citation>
    <scope>NUCLEOTIDE SEQUENCE [LARGE SCALE GENOMIC DNA]</scope>
    <source>
        <strain evidence="1">Type strain: 18P13</strain>
    </source>
</reference>
<gene>
    <name evidence="1" type="ordered locus">RUM_01780</name>
</gene>
<evidence type="ECO:0000313" key="1">
    <source>
        <dbReference type="EMBL" id="CBL16433.1"/>
    </source>
</evidence>
<sequence length="45" mass="5401">MLRKQFFEKYKEVDLPLPMTPIAQDKPFDFRKLEKKNGICHSLGY</sequence>
<name>D4L9Y8_RUMC1</name>
<accession>D4L9Y8</accession>
<dbReference type="EMBL" id="FP929052">
    <property type="protein sequence ID" value="CBL16433.1"/>
    <property type="molecule type" value="Genomic_DNA"/>
</dbReference>
<dbReference type="AlphaFoldDB" id="D4L9Y8"/>
<proteinExistence type="predicted"/>
<dbReference type="HOGENOM" id="CLU_3204854_0_0_9"/>
<dbReference type="KEGG" id="rch:RUM_01780"/>
<dbReference type="Proteomes" id="UP000007054">
    <property type="component" value="Chromosome"/>
</dbReference>
<keyword evidence="2" id="KW-1185">Reference proteome</keyword>